<reference evidence="21 22" key="1">
    <citation type="journal article" date="2020" name="ISME J.">
        <title>Uncovering the hidden diversity of litter-decomposition mechanisms in mushroom-forming fungi.</title>
        <authorList>
            <person name="Floudas D."/>
            <person name="Bentzer J."/>
            <person name="Ahren D."/>
            <person name="Johansson T."/>
            <person name="Persson P."/>
            <person name="Tunlid A."/>
        </authorList>
    </citation>
    <scope>NUCLEOTIDE SEQUENCE [LARGE SCALE GENOMIC DNA]</scope>
    <source>
        <strain evidence="21 22">CBS 291.85</strain>
    </source>
</reference>
<dbReference type="Gene3D" id="3.30.40.10">
    <property type="entry name" value="Zinc/RING finger domain, C3HC4 (zinc finger)"/>
    <property type="match status" value="1"/>
</dbReference>
<evidence type="ECO:0000313" key="21">
    <source>
        <dbReference type="EMBL" id="KAF5369922.1"/>
    </source>
</evidence>
<evidence type="ECO:0000256" key="5">
    <source>
        <dbReference type="ARBA" id="ARBA00022679"/>
    </source>
</evidence>
<evidence type="ECO:0000256" key="1">
    <source>
        <dbReference type="ARBA" id="ARBA00004585"/>
    </source>
</evidence>
<evidence type="ECO:0000256" key="7">
    <source>
        <dbReference type="ARBA" id="ARBA00022723"/>
    </source>
</evidence>
<evidence type="ECO:0000256" key="2">
    <source>
        <dbReference type="ARBA" id="ARBA00004906"/>
    </source>
</evidence>
<name>A0A8H5LUD7_9AGAR</name>
<proteinExistence type="inferred from homology"/>
<dbReference type="EMBL" id="JAACJM010000012">
    <property type="protein sequence ID" value="KAF5369922.1"/>
    <property type="molecule type" value="Genomic_DNA"/>
</dbReference>
<evidence type="ECO:0000256" key="3">
    <source>
        <dbReference type="ARBA" id="ARBA00008704"/>
    </source>
</evidence>
<keyword evidence="12 19" id="KW-1133">Transmembrane helix</keyword>
<gene>
    <name evidence="21" type="ORF">D9758_001016</name>
</gene>
<keyword evidence="4" id="KW-0813">Transport</keyword>
<dbReference type="EC" id="2.3.2.36" evidence="17"/>
<keyword evidence="8" id="KW-0863">Zinc-finger</keyword>
<keyword evidence="11" id="KW-0653">Protein transport</keyword>
<evidence type="ECO:0000256" key="17">
    <source>
        <dbReference type="ARBA" id="ARBA00034523"/>
    </source>
</evidence>
<keyword evidence="9" id="KW-0833">Ubl conjugation pathway</keyword>
<feature type="compositionally biased region" description="Polar residues" evidence="18">
    <location>
        <begin position="398"/>
        <end position="411"/>
    </location>
</feature>
<keyword evidence="22" id="KW-1185">Reference proteome</keyword>
<keyword evidence="14" id="KW-0576">Peroxisome</keyword>
<dbReference type="OrthoDB" id="1701437at2759"/>
<dbReference type="InterPro" id="IPR025654">
    <property type="entry name" value="PEX2/10"/>
</dbReference>
<comment type="subcellular location">
    <subcellularLocation>
        <location evidence="1">Peroxisome membrane</location>
        <topology evidence="1">Multi-pass membrane protein</topology>
    </subcellularLocation>
</comment>
<feature type="region of interest" description="Disordered" evidence="18">
    <location>
        <begin position="388"/>
        <end position="411"/>
    </location>
</feature>
<evidence type="ECO:0000256" key="6">
    <source>
        <dbReference type="ARBA" id="ARBA00022692"/>
    </source>
</evidence>
<evidence type="ECO:0000256" key="8">
    <source>
        <dbReference type="ARBA" id="ARBA00022771"/>
    </source>
</evidence>
<dbReference type="SUPFAM" id="SSF57850">
    <property type="entry name" value="RING/U-box"/>
    <property type="match status" value="1"/>
</dbReference>
<dbReference type="InterPro" id="IPR017907">
    <property type="entry name" value="Znf_RING_CS"/>
</dbReference>
<dbReference type="InterPro" id="IPR013083">
    <property type="entry name" value="Znf_RING/FYVE/PHD"/>
</dbReference>
<dbReference type="InterPro" id="IPR006845">
    <property type="entry name" value="Pex_N"/>
</dbReference>
<dbReference type="Pfam" id="PF04757">
    <property type="entry name" value="Pex2_Pex12"/>
    <property type="match status" value="1"/>
</dbReference>
<dbReference type="InterPro" id="IPR001841">
    <property type="entry name" value="Znf_RING"/>
</dbReference>
<evidence type="ECO:0000256" key="19">
    <source>
        <dbReference type="SAM" id="Phobius"/>
    </source>
</evidence>
<feature type="compositionally biased region" description="Low complexity" evidence="18">
    <location>
        <begin position="388"/>
        <end position="397"/>
    </location>
</feature>
<keyword evidence="5" id="KW-0808">Transferase</keyword>
<evidence type="ECO:0000259" key="20">
    <source>
        <dbReference type="SMART" id="SM00184"/>
    </source>
</evidence>
<evidence type="ECO:0000256" key="18">
    <source>
        <dbReference type="SAM" id="MobiDB-lite"/>
    </source>
</evidence>
<dbReference type="PANTHER" id="PTHR48178:SF1">
    <property type="entry name" value="PEROXISOME BIOGENESIS FACTOR 2"/>
    <property type="match status" value="1"/>
</dbReference>
<evidence type="ECO:0000256" key="9">
    <source>
        <dbReference type="ARBA" id="ARBA00022786"/>
    </source>
</evidence>
<evidence type="ECO:0000256" key="10">
    <source>
        <dbReference type="ARBA" id="ARBA00022833"/>
    </source>
</evidence>
<sequence length="411" mass="46447">MTRTRVLRVGQLDSETLDHELVSLLQQPIQSALSQISTSIHRTFQPEITLFIQLVLYRFSVWNYGASYGAKLQGLRYVHPKGIASGIPRKILLIHGTLTIILPYVHSRIRAYGLSRAWPDAPSSDRRRKAWEWLVSLESSYSAIALVSFITFLWNGRFRSITDRLFNMRLVPAQRLVTRDVSYEFMNRQMVWHVFTEFLLFFLPLINRRKLQRRVNRITSILSSPFSSTASSTSKIKARGRFHSLSENQCAICAENATLSLNNLASAADAAGVFTHSTSQEGEEDPEGVPLHPINTPYITSCGHIYCYHCIADRMLRTADDGSEEGWECLRCAEVVTSADRYLVEFNEAEFDFDFSPSRGSDDGTGYFGRGTRGSEFEFSSDLDLESESNLSESMMSTEYTSISGLSSSED</sequence>
<organism evidence="21 22">
    <name type="scientific">Tetrapyrgos nigripes</name>
    <dbReference type="NCBI Taxonomy" id="182062"/>
    <lineage>
        <taxon>Eukaryota</taxon>
        <taxon>Fungi</taxon>
        <taxon>Dikarya</taxon>
        <taxon>Basidiomycota</taxon>
        <taxon>Agaricomycotina</taxon>
        <taxon>Agaricomycetes</taxon>
        <taxon>Agaricomycetidae</taxon>
        <taxon>Agaricales</taxon>
        <taxon>Marasmiineae</taxon>
        <taxon>Marasmiaceae</taxon>
        <taxon>Tetrapyrgos</taxon>
    </lineage>
</organism>
<dbReference type="GO" id="GO:0005778">
    <property type="term" value="C:peroxisomal membrane"/>
    <property type="evidence" value="ECO:0007669"/>
    <property type="project" value="UniProtKB-SubCell"/>
</dbReference>
<feature type="transmembrane region" description="Helical" evidence="19">
    <location>
        <begin position="190"/>
        <end position="207"/>
    </location>
</feature>
<evidence type="ECO:0000313" key="22">
    <source>
        <dbReference type="Proteomes" id="UP000559256"/>
    </source>
</evidence>
<keyword evidence="7" id="KW-0479">Metal-binding</keyword>
<comment type="catalytic activity">
    <reaction evidence="16">
        <text>[E2 ubiquitin-conjugating enzyme]-S-ubiquitinyl-L-cysteine + [acceptor protein]-L-cysteine = [E2 ubiquitin-conjugating enzyme]-L-cysteine + [acceptor protein]-S-ubiquitinyl-L-cysteine.</text>
        <dbReference type="EC" id="2.3.2.36"/>
    </reaction>
</comment>
<keyword evidence="6 19" id="KW-0812">Transmembrane</keyword>
<dbReference type="GO" id="GO:0008270">
    <property type="term" value="F:zinc ion binding"/>
    <property type="evidence" value="ECO:0007669"/>
    <property type="project" value="UniProtKB-KW"/>
</dbReference>
<keyword evidence="13 19" id="KW-0472">Membrane</keyword>
<comment type="caution">
    <text evidence="21">The sequence shown here is derived from an EMBL/GenBank/DDBJ whole genome shotgun (WGS) entry which is preliminary data.</text>
</comment>
<dbReference type="Proteomes" id="UP000559256">
    <property type="component" value="Unassembled WGS sequence"/>
</dbReference>
<protein>
    <recommendedName>
        <fullName evidence="17">RING-type E3 ubiquitin transferase (cysteine targeting)</fullName>
        <ecNumber evidence="17">2.3.2.36</ecNumber>
    </recommendedName>
    <alternativeName>
        <fullName evidence="15">Peroxin-2</fullName>
    </alternativeName>
</protein>
<comment type="pathway">
    <text evidence="2">Protein modification; protein ubiquitination.</text>
</comment>
<dbReference type="GO" id="GO:0061630">
    <property type="term" value="F:ubiquitin protein ligase activity"/>
    <property type="evidence" value="ECO:0007669"/>
    <property type="project" value="UniProtKB-EC"/>
</dbReference>
<evidence type="ECO:0000256" key="13">
    <source>
        <dbReference type="ARBA" id="ARBA00023136"/>
    </source>
</evidence>
<evidence type="ECO:0000256" key="15">
    <source>
        <dbReference type="ARBA" id="ARBA00032511"/>
    </source>
</evidence>
<dbReference type="AlphaFoldDB" id="A0A8H5LUD7"/>
<evidence type="ECO:0000256" key="11">
    <source>
        <dbReference type="ARBA" id="ARBA00022927"/>
    </source>
</evidence>
<evidence type="ECO:0000256" key="12">
    <source>
        <dbReference type="ARBA" id="ARBA00022989"/>
    </source>
</evidence>
<evidence type="ECO:0000256" key="16">
    <source>
        <dbReference type="ARBA" id="ARBA00034438"/>
    </source>
</evidence>
<keyword evidence="10" id="KW-0862">Zinc</keyword>
<dbReference type="GO" id="GO:0016567">
    <property type="term" value="P:protein ubiquitination"/>
    <property type="evidence" value="ECO:0007669"/>
    <property type="project" value="UniProtKB-ARBA"/>
</dbReference>
<evidence type="ECO:0000256" key="4">
    <source>
        <dbReference type="ARBA" id="ARBA00022448"/>
    </source>
</evidence>
<feature type="transmembrane region" description="Helical" evidence="19">
    <location>
        <begin position="133"/>
        <end position="154"/>
    </location>
</feature>
<dbReference type="SMART" id="SM00184">
    <property type="entry name" value="RING"/>
    <property type="match status" value="1"/>
</dbReference>
<comment type="similarity">
    <text evidence="3">Belongs to the pex2/pex10/pex12 family.</text>
</comment>
<dbReference type="PANTHER" id="PTHR48178">
    <property type="entry name" value="PEROXISOME BIOGENESIS FACTOR 2"/>
    <property type="match status" value="1"/>
</dbReference>
<accession>A0A8H5LUD7</accession>
<feature type="domain" description="RING-type" evidence="20">
    <location>
        <begin position="250"/>
        <end position="332"/>
    </location>
</feature>
<dbReference type="GO" id="GO:0016562">
    <property type="term" value="P:protein import into peroxisome matrix, receptor recycling"/>
    <property type="evidence" value="ECO:0007669"/>
    <property type="project" value="UniProtKB-ARBA"/>
</dbReference>
<evidence type="ECO:0000256" key="14">
    <source>
        <dbReference type="ARBA" id="ARBA00023140"/>
    </source>
</evidence>
<dbReference type="PROSITE" id="PS00518">
    <property type="entry name" value="ZF_RING_1"/>
    <property type="match status" value="1"/>
</dbReference>